<dbReference type="GO" id="GO:0004519">
    <property type="term" value="F:endonuclease activity"/>
    <property type="evidence" value="ECO:0007669"/>
    <property type="project" value="UniProtKB-KW"/>
</dbReference>
<protein>
    <recommendedName>
        <fullName evidence="2">UPF0102 protein SAMN05216410_2161</fullName>
    </recommendedName>
</protein>
<keyword evidence="4" id="KW-1185">Reference proteome</keyword>
<accession>A0A1G6NIY2</accession>
<keyword evidence="3" id="KW-0255">Endonuclease</keyword>
<dbReference type="InterPro" id="IPR011856">
    <property type="entry name" value="tRNA_endonuc-like_dom_sf"/>
</dbReference>
<dbReference type="GO" id="GO:0003676">
    <property type="term" value="F:nucleic acid binding"/>
    <property type="evidence" value="ECO:0007669"/>
    <property type="project" value="InterPro"/>
</dbReference>
<dbReference type="HAMAP" id="MF_00048">
    <property type="entry name" value="UPF0102"/>
    <property type="match status" value="1"/>
</dbReference>
<dbReference type="NCBIfam" id="NF009154">
    <property type="entry name" value="PRK12497.3-3"/>
    <property type="match status" value="1"/>
</dbReference>
<dbReference type="PANTHER" id="PTHR34039">
    <property type="entry name" value="UPF0102 PROTEIN YRAN"/>
    <property type="match status" value="1"/>
</dbReference>
<dbReference type="Gene3D" id="3.40.1350.10">
    <property type="match status" value="1"/>
</dbReference>
<dbReference type="STRING" id="1814289.SAMN05216410_2161"/>
<keyword evidence="3" id="KW-0540">Nuclease</keyword>
<organism evidence="3 4">
    <name type="scientific">Sanguibacter gelidistatuariae</name>
    <dbReference type="NCBI Taxonomy" id="1814289"/>
    <lineage>
        <taxon>Bacteria</taxon>
        <taxon>Bacillati</taxon>
        <taxon>Actinomycetota</taxon>
        <taxon>Actinomycetes</taxon>
        <taxon>Micrococcales</taxon>
        <taxon>Sanguibacteraceae</taxon>
        <taxon>Sanguibacter</taxon>
    </lineage>
</organism>
<evidence type="ECO:0000256" key="2">
    <source>
        <dbReference type="HAMAP-Rule" id="MF_00048"/>
    </source>
</evidence>
<evidence type="ECO:0000256" key="1">
    <source>
        <dbReference type="ARBA" id="ARBA00006738"/>
    </source>
</evidence>
<dbReference type="PANTHER" id="PTHR34039:SF1">
    <property type="entry name" value="UPF0102 PROTEIN YRAN"/>
    <property type="match status" value="1"/>
</dbReference>
<evidence type="ECO:0000313" key="3">
    <source>
        <dbReference type="EMBL" id="SDC67950.1"/>
    </source>
</evidence>
<dbReference type="InterPro" id="IPR011335">
    <property type="entry name" value="Restrct_endonuc-II-like"/>
</dbReference>
<dbReference type="AlphaFoldDB" id="A0A1G6NIY2"/>
<comment type="similarity">
    <text evidence="1 2">Belongs to the UPF0102 family.</text>
</comment>
<gene>
    <name evidence="3" type="ORF">SAMN05216410_2161</name>
</gene>
<sequence length="119" mass="12892">MTDSRAAVGRRGEDIAATFLVDAGYVLIERNWRGTRGELDIVAWHGEEIVVVEVKTRTGLGFGHPAEAITADKLARLKRLAGQWLTEHAPRAASIRIDVLAVILDPTGAARVEHITGIS</sequence>
<dbReference type="Proteomes" id="UP000199039">
    <property type="component" value="Unassembled WGS sequence"/>
</dbReference>
<keyword evidence="3" id="KW-0378">Hydrolase</keyword>
<dbReference type="SUPFAM" id="SSF52980">
    <property type="entry name" value="Restriction endonuclease-like"/>
    <property type="match status" value="1"/>
</dbReference>
<reference evidence="3 4" key="1">
    <citation type="submission" date="2016-09" db="EMBL/GenBank/DDBJ databases">
        <authorList>
            <person name="Capua I."/>
            <person name="De Benedictis P."/>
            <person name="Joannis T."/>
            <person name="Lombin L.H."/>
            <person name="Cattoli G."/>
        </authorList>
    </citation>
    <scope>NUCLEOTIDE SEQUENCE [LARGE SCALE GENOMIC DNA]</scope>
    <source>
        <strain evidence="3 4">ISLP-3</strain>
    </source>
</reference>
<dbReference type="RefSeq" id="WP_093183062.1">
    <property type="nucleotide sequence ID" value="NZ_FMYH01000003.1"/>
</dbReference>
<dbReference type="EMBL" id="FMYH01000003">
    <property type="protein sequence ID" value="SDC67950.1"/>
    <property type="molecule type" value="Genomic_DNA"/>
</dbReference>
<dbReference type="Pfam" id="PF02021">
    <property type="entry name" value="UPF0102"/>
    <property type="match status" value="1"/>
</dbReference>
<dbReference type="OrthoDB" id="9794876at2"/>
<name>A0A1G6NIY2_9MICO</name>
<dbReference type="CDD" id="cd20736">
    <property type="entry name" value="PoNe_Nuclease"/>
    <property type="match status" value="1"/>
</dbReference>
<dbReference type="InterPro" id="IPR003509">
    <property type="entry name" value="UPF0102_YraN-like"/>
</dbReference>
<evidence type="ECO:0000313" key="4">
    <source>
        <dbReference type="Proteomes" id="UP000199039"/>
    </source>
</evidence>
<proteinExistence type="inferred from homology"/>